<evidence type="ECO:0000256" key="1">
    <source>
        <dbReference type="SAM" id="Phobius"/>
    </source>
</evidence>
<feature type="signal peptide" evidence="2">
    <location>
        <begin position="1"/>
        <end position="18"/>
    </location>
</feature>
<accession>A0A1D2VBS9</accession>
<evidence type="ECO:0000256" key="2">
    <source>
        <dbReference type="SAM" id="SignalP"/>
    </source>
</evidence>
<keyword evidence="1" id="KW-1133">Transmembrane helix</keyword>
<keyword evidence="1" id="KW-0472">Membrane</keyword>
<evidence type="ECO:0000313" key="3">
    <source>
        <dbReference type="EMBL" id="ODV59065.1"/>
    </source>
</evidence>
<dbReference type="EMBL" id="KV454488">
    <property type="protein sequence ID" value="ODV59065.1"/>
    <property type="molecule type" value="Genomic_DNA"/>
</dbReference>
<feature type="transmembrane region" description="Helical" evidence="1">
    <location>
        <begin position="193"/>
        <end position="212"/>
    </location>
</feature>
<feature type="chain" id="PRO_5008910385" evidence="2">
    <location>
        <begin position="19"/>
        <end position="213"/>
    </location>
</feature>
<gene>
    <name evidence="3" type="ORF">ASCRUDRAFT_15170</name>
</gene>
<proteinExistence type="predicted"/>
<evidence type="ECO:0000313" key="4">
    <source>
        <dbReference type="Proteomes" id="UP000095038"/>
    </source>
</evidence>
<dbReference type="InParanoid" id="A0A1D2VBS9"/>
<keyword evidence="1" id="KW-0812">Transmembrane</keyword>
<dbReference type="RefSeq" id="XP_020045372.1">
    <property type="nucleotide sequence ID" value="XM_020189296.1"/>
</dbReference>
<keyword evidence="2" id="KW-0732">Signal</keyword>
<dbReference type="GeneID" id="30962932"/>
<dbReference type="Proteomes" id="UP000095038">
    <property type="component" value="Unassembled WGS sequence"/>
</dbReference>
<organism evidence="3 4">
    <name type="scientific">Ascoidea rubescens DSM 1968</name>
    <dbReference type="NCBI Taxonomy" id="1344418"/>
    <lineage>
        <taxon>Eukaryota</taxon>
        <taxon>Fungi</taxon>
        <taxon>Dikarya</taxon>
        <taxon>Ascomycota</taxon>
        <taxon>Saccharomycotina</taxon>
        <taxon>Saccharomycetes</taxon>
        <taxon>Ascoideaceae</taxon>
        <taxon>Ascoidea</taxon>
    </lineage>
</organism>
<sequence length="213" mass="23868">MKLLLYLNLILLLLLVSAEVQTETISTTLLCGSYLPPNDPETVIDEDERQKYSLCNKVAGKENNLINQSTRFPASSSQTQTFNRSLGPTESSKELNFSEILRSIYFATVSKGSSDTNYSSFSIYVMTSTKISFSSLISTKTVTNETPVLGSLPSTFQLDGNRTFFDYSTSSENGAVSLNFPKALFNIKEKKNFMFFDLCPYIFLSLVLFFVFL</sequence>
<protein>
    <submittedName>
        <fullName evidence="3">Uncharacterized protein</fullName>
    </submittedName>
</protein>
<name>A0A1D2VBS9_9ASCO</name>
<reference evidence="4" key="1">
    <citation type="submission" date="2016-05" db="EMBL/GenBank/DDBJ databases">
        <title>Comparative genomics of biotechnologically important yeasts.</title>
        <authorList>
            <consortium name="DOE Joint Genome Institute"/>
            <person name="Riley R."/>
            <person name="Haridas S."/>
            <person name="Wolfe K.H."/>
            <person name="Lopes M.R."/>
            <person name="Hittinger C.T."/>
            <person name="Goker M."/>
            <person name="Salamov A."/>
            <person name="Wisecaver J."/>
            <person name="Long T.M."/>
            <person name="Aerts A.L."/>
            <person name="Barry K."/>
            <person name="Choi C."/>
            <person name="Clum A."/>
            <person name="Coughlan A.Y."/>
            <person name="Deshpande S."/>
            <person name="Douglass A.P."/>
            <person name="Hanson S.J."/>
            <person name="Klenk H.-P."/>
            <person name="Labutti K."/>
            <person name="Lapidus A."/>
            <person name="Lindquist E."/>
            <person name="Lipzen A."/>
            <person name="Meier-Kolthoff J.P."/>
            <person name="Ohm R.A."/>
            <person name="Otillar R.P."/>
            <person name="Pangilinan J."/>
            <person name="Peng Y."/>
            <person name="Rokas A."/>
            <person name="Rosa C.A."/>
            <person name="Scheuner C."/>
            <person name="Sibirny A.A."/>
            <person name="Slot J.C."/>
            <person name="Stielow J.B."/>
            <person name="Sun H."/>
            <person name="Kurtzman C.P."/>
            <person name="Blackwell M."/>
            <person name="Grigoriev I.V."/>
            <person name="Jeffries T.W."/>
        </authorList>
    </citation>
    <scope>NUCLEOTIDE SEQUENCE [LARGE SCALE GENOMIC DNA]</scope>
    <source>
        <strain evidence="4">DSM 1968</strain>
    </source>
</reference>
<dbReference type="AlphaFoldDB" id="A0A1D2VBS9"/>
<keyword evidence="4" id="KW-1185">Reference proteome</keyword>